<dbReference type="SUPFAM" id="SSF52467">
    <property type="entry name" value="DHS-like NAD/FAD-binding domain"/>
    <property type="match status" value="1"/>
</dbReference>
<keyword evidence="3 8" id="KW-0479">Metal-binding</keyword>
<dbReference type="PANTHER" id="PTHR11085">
    <property type="entry name" value="NAD-DEPENDENT PROTEIN DEACYLASE SIRTUIN-5, MITOCHONDRIAL-RELATED"/>
    <property type="match status" value="1"/>
</dbReference>
<feature type="binding site" evidence="8 9">
    <location>
        <position position="187"/>
    </location>
    <ligand>
        <name>Zn(2+)</name>
        <dbReference type="ChEBI" id="CHEBI:29105"/>
    </ligand>
</feature>
<sequence length="420" mass="46978">MGNELSSTKVPGDVPPQTLESRTLAGLASYIKSRGGPSNVSTVFLVGAGISTAAGIPDFRSPETGLYSQLERLDLPYPEAVFEISFFREKPEAFYALRHELDPDRYEPTISHAFMKLWEEKGGLRKVFTQNIDTLERKAGISPSKIVEAHGSFASQRCIDCKTPMEDIEFKKVVDQQGIPHCLTPNCNGLVKPDIVFFGEALPSSFFDELGAVGEADLAIIMGTSLSVHPFAGLPTSVQEEKPRVLINMEEVGDIGSRRDDVLVLGDCDTGCKKFAKELGWLEELEDLWFSLVSEKTKQKYLERKEQDRKDAEQRERILGDHKIAFYDDDEDVGHVKTREEVDNDVRDEVEKMVHDVEEALNKVERLKKRVDDEGLGKSETDKQVDALTEEVKKVEIKDDEDKKAEEKKVEAVVGSVPSL</sequence>
<feature type="binding site" evidence="8 9">
    <location>
        <position position="161"/>
    </location>
    <ligand>
        <name>Zn(2+)</name>
        <dbReference type="ChEBI" id="CHEBI:29105"/>
    </ligand>
</feature>
<dbReference type="InterPro" id="IPR026591">
    <property type="entry name" value="Sirtuin_cat_small_dom_sf"/>
</dbReference>
<dbReference type="GO" id="GO:0005634">
    <property type="term" value="C:nucleus"/>
    <property type="evidence" value="ECO:0007669"/>
    <property type="project" value="TreeGrafter"/>
</dbReference>
<protein>
    <submittedName>
        <fullName evidence="12">NAD-dependent deacetylase sirtuin-2</fullName>
    </submittedName>
</protein>
<dbReference type="PANTHER" id="PTHR11085:SF6">
    <property type="entry name" value="NAD-DEPENDENT PROTEIN DEACETYLASE SIRTUIN-2"/>
    <property type="match status" value="1"/>
</dbReference>
<dbReference type="Gene3D" id="3.40.50.1220">
    <property type="entry name" value="TPP-binding domain"/>
    <property type="match status" value="1"/>
</dbReference>
<evidence type="ECO:0000256" key="7">
    <source>
        <dbReference type="PIRSR" id="PIRSR037938-2"/>
    </source>
</evidence>
<evidence type="ECO:0000313" key="13">
    <source>
        <dbReference type="Proteomes" id="UP000275078"/>
    </source>
</evidence>
<dbReference type="Gene3D" id="3.30.1600.10">
    <property type="entry name" value="SIR2/SIRT2 'Small Domain"/>
    <property type="match status" value="1"/>
</dbReference>
<evidence type="ECO:0000256" key="9">
    <source>
        <dbReference type="PROSITE-ProRule" id="PRU00236"/>
    </source>
</evidence>
<comment type="similarity">
    <text evidence="1">Belongs to the sirtuin family. Class I subfamily.</text>
</comment>
<dbReference type="STRING" id="1160509.A0A3N4IY08"/>
<comment type="cofactor">
    <cofactor evidence="8">
        <name>Zn(2+)</name>
        <dbReference type="ChEBI" id="CHEBI:29105"/>
    </cofactor>
    <text evidence="8">Binds 1 zinc ion per subunit.</text>
</comment>
<evidence type="ECO:0000313" key="12">
    <source>
        <dbReference type="EMBL" id="RPA86554.1"/>
    </source>
</evidence>
<feature type="coiled-coil region" evidence="10">
    <location>
        <begin position="347"/>
        <end position="398"/>
    </location>
</feature>
<dbReference type="InterPro" id="IPR003000">
    <property type="entry name" value="Sirtuin"/>
</dbReference>
<feature type="domain" description="Deacetylase sirtuin-type" evidence="11">
    <location>
        <begin position="17"/>
        <end position="282"/>
    </location>
</feature>
<accession>A0A3N4IY08</accession>
<dbReference type="AlphaFoldDB" id="A0A3N4IY08"/>
<feature type="binding site" evidence="7">
    <location>
        <position position="268"/>
    </location>
    <ligand>
        <name>NAD(+)</name>
        <dbReference type="ChEBI" id="CHEBI:57540"/>
    </ligand>
</feature>
<dbReference type="OrthoDB" id="420264at2759"/>
<dbReference type="CDD" id="cd01408">
    <property type="entry name" value="SIRT1"/>
    <property type="match status" value="1"/>
</dbReference>
<dbReference type="GO" id="GO:0017136">
    <property type="term" value="F:histone deacetylase activity, NAD-dependent"/>
    <property type="evidence" value="ECO:0007669"/>
    <property type="project" value="InterPro"/>
</dbReference>
<evidence type="ECO:0000256" key="2">
    <source>
        <dbReference type="ARBA" id="ARBA00022679"/>
    </source>
</evidence>
<feature type="binding site" evidence="8 9">
    <location>
        <position position="182"/>
    </location>
    <ligand>
        <name>Zn(2+)</name>
        <dbReference type="ChEBI" id="CHEBI:29105"/>
    </ligand>
</feature>
<feature type="binding site" evidence="7">
    <location>
        <begin position="248"/>
        <end position="250"/>
    </location>
    <ligand>
        <name>NAD(+)</name>
        <dbReference type="ChEBI" id="CHEBI:57540"/>
    </ligand>
</feature>
<keyword evidence="2" id="KW-0808">Transferase</keyword>
<dbReference type="GO" id="GO:0070403">
    <property type="term" value="F:NAD+ binding"/>
    <property type="evidence" value="ECO:0007669"/>
    <property type="project" value="UniProtKB-UniRule"/>
</dbReference>
<dbReference type="Pfam" id="PF02146">
    <property type="entry name" value="SIR2"/>
    <property type="match status" value="1"/>
</dbReference>
<evidence type="ECO:0000256" key="1">
    <source>
        <dbReference type="ARBA" id="ARBA00006924"/>
    </source>
</evidence>
<feature type="binding site" evidence="7">
    <location>
        <begin position="58"/>
        <end position="60"/>
    </location>
    <ligand>
        <name>NAD(+)</name>
        <dbReference type="ChEBI" id="CHEBI:57540"/>
    </ligand>
</feature>
<keyword evidence="13" id="KW-1185">Reference proteome</keyword>
<dbReference type="InterPro" id="IPR029035">
    <property type="entry name" value="DHS-like_NAD/FAD-binding_dom"/>
</dbReference>
<feature type="binding site" evidence="7">
    <location>
        <begin position="130"/>
        <end position="133"/>
    </location>
    <ligand>
        <name>NAD(+)</name>
        <dbReference type="ChEBI" id="CHEBI:57540"/>
    </ligand>
</feature>
<feature type="binding site" evidence="7">
    <location>
        <begin position="224"/>
        <end position="225"/>
    </location>
    <ligand>
        <name>NAD(+)</name>
        <dbReference type="ChEBI" id="CHEBI:57540"/>
    </ligand>
</feature>
<feature type="binding site" evidence="8 9">
    <location>
        <position position="158"/>
    </location>
    <ligand>
        <name>Zn(2+)</name>
        <dbReference type="ChEBI" id="CHEBI:29105"/>
    </ligand>
</feature>
<evidence type="ECO:0000256" key="5">
    <source>
        <dbReference type="ARBA" id="ARBA00023027"/>
    </source>
</evidence>
<dbReference type="InterPro" id="IPR050134">
    <property type="entry name" value="NAD-dep_sirtuin_deacylases"/>
</dbReference>
<dbReference type="EMBL" id="ML119649">
    <property type="protein sequence ID" value="RPA86554.1"/>
    <property type="molecule type" value="Genomic_DNA"/>
</dbReference>
<feature type="active site" description="Proton acceptor" evidence="6 9">
    <location>
        <position position="150"/>
    </location>
</feature>
<keyword evidence="5 7" id="KW-0520">NAD</keyword>
<evidence type="ECO:0000256" key="6">
    <source>
        <dbReference type="PIRSR" id="PIRSR037938-1"/>
    </source>
</evidence>
<dbReference type="GO" id="GO:0008270">
    <property type="term" value="F:zinc ion binding"/>
    <property type="evidence" value="ECO:0007669"/>
    <property type="project" value="UniProtKB-UniRule"/>
</dbReference>
<feature type="binding site" evidence="7">
    <location>
        <begin position="48"/>
        <end position="52"/>
    </location>
    <ligand>
        <name>NAD(+)</name>
        <dbReference type="ChEBI" id="CHEBI:57540"/>
    </ligand>
</feature>
<organism evidence="12 13">
    <name type="scientific">Ascobolus immersus RN42</name>
    <dbReference type="NCBI Taxonomy" id="1160509"/>
    <lineage>
        <taxon>Eukaryota</taxon>
        <taxon>Fungi</taxon>
        <taxon>Dikarya</taxon>
        <taxon>Ascomycota</taxon>
        <taxon>Pezizomycotina</taxon>
        <taxon>Pezizomycetes</taxon>
        <taxon>Pezizales</taxon>
        <taxon>Ascobolaceae</taxon>
        <taxon>Ascobolus</taxon>
    </lineage>
</organism>
<evidence type="ECO:0000256" key="10">
    <source>
        <dbReference type="SAM" id="Coils"/>
    </source>
</evidence>
<gene>
    <name evidence="12" type="ORF">BJ508DRAFT_411230</name>
</gene>
<evidence type="ECO:0000256" key="4">
    <source>
        <dbReference type="ARBA" id="ARBA00022833"/>
    </source>
</evidence>
<keyword evidence="4 8" id="KW-0862">Zinc</keyword>
<keyword evidence="10" id="KW-0175">Coiled coil</keyword>
<proteinExistence type="inferred from homology"/>
<evidence type="ECO:0000256" key="8">
    <source>
        <dbReference type="PIRSR" id="PIRSR037938-3"/>
    </source>
</evidence>
<evidence type="ECO:0000256" key="3">
    <source>
        <dbReference type="ARBA" id="ARBA00022723"/>
    </source>
</evidence>
<evidence type="ECO:0000259" key="11">
    <source>
        <dbReference type="PROSITE" id="PS50305"/>
    </source>
</evidence>
<dbReference type="InterPro" id="IPR026590">
    <property type="entry name" value="Ssirtuin_cat_dom"/>
</dbReference>
<dbReference type="PROSITE" id="PS50305">
    <property type="entry name" value="SIRTUIN"/>
    <property type="match status" value="1"/>
</dbReference>
<dbReference type="Proteomes" id="UP000275078">
    <property type="component" value="Unassembled WGS sequence"/>
</dbReference>
<reference evidence="12 13" key="1">
    <citation type="journal article" date="2018" name="Nat. Ecol. Evol.">
        <title>Pezizomycetes genomes reveal the molecular basis of ectomycorrhizal truffle lifestyle.</title>
        <authorList>
            <person name="Murat C."/>
            <person name="Payen T."/>
            <person name="Noel B."/>
            <person name="Kuo A."/>
            <person name="Morin E."/>
            <person name="Chen J."/>
            <person name="Kohler A."/>
            <person name="Krizsan K."/>
            <person name="Balestrini R."/>
            <person name="Da Silva C."/>
            <person name="Montanini B."/>
            <person name="Hainaut M."/>
            <person name="Levati E."/>
            <person name="Barry K.W."/>
            <person name="Belfiori B."/>
            <person name="Cichocki N."/>
            <person name="Clum A."/>
            <person name="Dockter R.B."/>
            <person name="Fauchery L."/>
            <person name="Guy J."/>
            <person name="Iotti M."/>
            <person name="Le Tacon F."/>
            <person name="Lindquist E.A."/>
            <person name="Lipzen A."/>
            <person name="Malagnac F."/>
            <person name="Mello A."/>
            <person name="Molinier V."/>
            <person name="Miyauchi S."/>
            <person name="Poulain J."/>
            <person name="Riccioni C."/>
            <person name="Rubini A."/>
            <person name="Sitrit Y."/>
            <person name="Splivallo R."/>
            <person name="Traeger S."/>
            <person name="Wang M."/>
            <person name="Zifcakova L."/>
            <person name="Wipf D."/>
            <person name="Zambonelli A."/>
            <person name="Paolocci F."/>
            <person name="Nowrousian M."/>
            <person name="Ottonello S."/>
            <person name="Baldrian P."/>
            <person name="Spatafora J.W."/>
            <person name="Henrissat B."/>
            <person name="Nagy L.G."/>
            <person name="Aury J.M."/>
            <person name="Wincker P."/>
            <person name="Grigoriev I.V."/>
            <person name="Bonfante P."/>
            <person name="Martin F.M."/>
        </authorList>
    </citation>
    <scope>NUCLEOTIDE SEQUENCE [LARGE SCALE GENOMIC DNA]</scope>
    <source>
        <strain evidence="12 13">RN42</strain>
    </source>
</reference>
<name>A0A3N4IY08_ASCIM</name>